<dbReference type="CDD" id="cd01948">
    <property type="entry name" value="EAL"/>
    <property type="match status" value="1"/>
</dbReference>
<keyword evidence="5 6" id="KW-0472">Membrane</keyword>
<accession>A0AA47LRA9</accession>
<keyword evidence="4 6" id="KW-1133">Transmembrane helix</keyword>
<comment type="subcellular location">
    <subcellularLocation>
        <location evidence="1">Cell membrane</location>
        <topology evidence="1">Multi-pass membrane protein</topology>
    </subcellularLocation>
</comment>
<dbReference type="Gene3D" id="3.30.450.20">
    <property type="entry name" value="PAS domain"/>
    <property type="match status" value="1"/>
</dbReference>
<dbReference type="PROSITE" id="PS50883">
    <property type="entry name" value="EAL"/>
    <property type="match status" value="1"/>
</dbReference>
<dbReference type="Pfam" id="PF00990">
    <property type="entry name" value="GGDEF"/>
    <property type="match status" value="1"/>
</dbReference>
<feature type="domain" description="EAL" evidence="7">
    <location>
        <begin position="590"/>
        <end position="846"/>
    </location>
</feature>
<evidence type="ECO:0000256" key="1">
    <source>
        <dbReference type="ARBA" id="ARBA00004651"/>
    </source>
</evidence>
<dbReference type="InterPro" id="IPR029787">
    <property type="entry name" value="Nucleotide_cyclase"/>
</dbReference>
<feature type="domain" description="GGDEF" evidence="9">
    <location>
        <begin position="447"/>
        <end position="581"/>
    </location>
</feature>
<dbReference type="Gene3D" id="3.30.70.270">
    <property type="match status" value="1"/>
</dbReference>
<dbReference type="Gene3D" id="3.20.20.450">
    <property type="entry name" value="EAL domain"/>
    <property type="match status" value="1"/>
</dbReference>
<dbReference type="NCBIfam" id="TIGR00254">
    <property type="entry name" value="GGDEF"/>
    <property type="match status" value="1"/>
</dbReference>
<dbReference type="InterPro" id="IPR035919">
    <property type="entry name" value="EAL_sf"/>
</dbReference>
<dbReference type="SMART" id="SM00304">
    <property type="entry name" value="HAMP"/>
    <property type="match status" value="1"/>
</dbReference>
<reference evidence="10" key="1">
    <citation type="submission" date="2022-09" db="EMBL/GenBank/DDBJ databases">
        <authorList>
            <person name="Li Z.-J."/>
        </authorList>
    </citation>
    <scope>NUCLEOTIDE SEQUENCE</scope>
    <source>
        <strain evidence="10">TGB11</strain>
    </source>
</reference>
<dbReference type="GO" id="GO:0071111">
    <property type="term" value="F:cyclic-guanylate-specific phosphodiesterase activity"/>
    <property type="evidence" value="ECO:0007669"/>
    <property type="project" value="InterPro"/>
</dbReference>
<evidence type="ECO:0000259" key="9">
    <source>
        <dbReference type="PROSITE" id="PS50887"/>
    </source>
</evidence>
<feature type="transmembrane region" description="Helical" evidence="6">
    <location>
        <begin position="342"/>
        <end position="362"/>
    </location>
</feature>
<dbReference type="Proteomes" id="UP001164748">
    <property type="component" value="Chromosome"/>
</dbReference>
<evidence type="ECO:0000256" key="2">
    <source>
        <dbReference type="ARBA" id="ARBA00022475"/>
    </source>
</evidence>
<dbReference type="CDD" id="cd01949">
    <property type="entry name" value="GGDEF"/>
    <property type="match status" value="1"/>
</dbReference>
<keyword evidence="3 6" id="KW-0812">Transmembrane</keyword>
<feature type="domain" description="HAMP" evidence="8">
    <location>
        <begin position="363"/>
        <end position="416"/>
    </location>
</feature>
<dbReference type="InterPro" id="IPR033479">
    <property type="entry name" value="dCache_1"/>
</dbReference>
<dbReference type="Gene3D" id="6.10.340.10">
    <property type="match status" value="1"/>
</dbReference>
<sequence length="850" mass="95226">MRNLRPLSIRAAVMLPVFLVLTLTLIVIIITINNHYRSSSQFVGKLLLEDYSVGIERDLRQYLAHPFNANIFVADSLAARLTDAPITDSGLRDYLLNSYTSLYQAMPYMQVLSIGVDAEGEYFGYRQSQAGQYILMEQSEATQGTLRIFDGRTPNANVVYQDNHYDPRVRPWYIPAFNREQPRWTDIYRDADDVGDVSLSAIAPVMVNDNVWGVVASDIKLNAFNRFLSERQQKLGGALFIVDDEGRMVAHSGKESPSNILHFPDITHNPVLDSTISQVANAWPPDPNRLGRPFNFDIADKGHFYGTIKKVAMPAPFQHQWYVVVALPDQLLLKNLLSQQEISIYLVMTMALIGLAVVYFIIRQLTRPLRDTAEAAAKLASGNLTYRINTPASLREIAILKEAFNNMSVKLQHSFNALRQQVRQDNLTQLYTREGLIEQAAGLRYHAPNTLVILGINGFRNINDSLGQEGGDTLLCAIADRLSALSDGSGMLLARVRGDEFAVLAPNTTNRTQSEALVDQLLSLFKRPVTIGNDDVLVDACAGVVFGYTFGDAIYEGLDHAGLALSEAKRSETEMYVYFEANMQARIQEQSRLLLELHHAVQHHQFEVYYQPFIRLLDGRFCGAEALVRWRHPTRGMVSPAEFIPVAEQSGLINQIGMQVLEQAAYDTVAQIQKGLWPANYQLHVNLSARQLLSADFIDKLQSVLDRTQLPAENLTLEITESQLMSHEHLATSGLTKIRALGIRIAIDDFGTGYSSLAYLHQMAFDSLKIDRSFVHSMTENSTNQRIIEAVVAMTRGMNVHLVAEGIETQEEAERLRDIGCHFAQGFLFAKPLPLAEQPTERVTDKLPTR</sequence>
<evidence type="ECO:0000313" key="11">
    <source>
        <dbReference type="Proteomes" id="UP001164748"/>
    </source>
</evidence>
<dbReference type="GO" id="GO:0005886">
    <property type="term" value="C:plasma membrane"/>
    <property type="evidence" value="ECO:0007669"/>
    <property type="project" value="UniProtKB-SubCell"/>
</dbReference>
<dbReference type="SUPFAM" id="SSF141868">
    <property type="entry name" value="EAL domain-like"/>
    <property type="match status" value="1"/>
</dbReference>
<dbReference type="EMBL" id="CP114588">
    <property type="protein sequence ID" value="WBA08565.1"/>
    <property type="molecule type" value="Genomic_DNA"/>
</dbReference>
<dbReference type="InterPro" id="IPR003660">
    <property type="entry name" value="HAMP_dom"/>
</dbReference>
<evidence type="ECO:0000256" key="5">
    <source>
        <dbReference type="ARBA" id="ARBA00023136"/>
    </source>
</evidence>
<dbReference type="Pfam" id="PF00672">
    <property type="entry name" value="HAMP"/>
    <property type="match status" value="1"/>
</dbReference>
<gene>
    <name evidence="10" type="ORF">N8M53_12365</name>
</gene>
<dbReference type="CDD" id="cd12913">
    <property type="entry name" value="PDC1_MCP_like"/>
    <property type="match status" value="1"/>
</dbReference>
<dbReference type="Pfam" id="PF00563">
    <property type="entry name" value="EAL"/>
    <property type="match status" value="1"/>
</dbReference>
<evidence type="ECO:0000259" key="8">
    <source>
        <dbReference type="PROSITE" id="PS50885"/>
    </source>
</evidence>
<dbReference type="InterPro" id="IPR000160">
    <property type="entry name" value="GGDEF_dom"/>
</dbReference>
<dbReference type="PROSITE" id="PS50887">
    <property type="entry name" value="GGDEF"/>
    <property type="match status" value="1"/>
</dbReference>
<dbReference type="InterPro" id="IPR050706">
    <property type="entry name" value="Cyclic-di-GMP_PDE-like"/>
</dbReference>
<dbReference type="AlphaFoldDB" id="A0AA47LRA9"/>
<dbReference type="SUPFAM" id="SSF158472">
    <property type="entry name" value="HAMP domain-like"/>
    <property type="match status" value="1"/>
</dbReference>
<dbReference type="SUPFAM" id="SSF55073">
    <property type="entry name" value="Nucleotide cyclase"/>
    <property type="match status" value="1"/>
</dbReference>
<keyword evidence="2" id="KW-1003">Cell membrane</keyword>
<dbReference type="CDD" id="cd06225">
    <property type="entry name" value="HAMP"/>
    <property type="match status" value="1"/>
</dbReference>
<protein>
    <submittedName>
        <fullName evidence="10">EAL domain-containing protein</fullName>
    </submittedName>
</protein>
<evidence type="ECO:0000259" key="7">
    <source>
        <dbReference type="PROSITE" id="PS50883"/>
    </source>
</evidence>
<dbReference type="GO" id="GO:0007165">
    <property type="term" value="P:signal transduction"/>
    <property type="evidence" value="ECO:0007669"/>
    <property type="project" value="InterPro"/>
</dbReference>
<dbReference type="SMART" id="SM00052">
    <property type="entry name" value="EAL"/>
    <property type="match status" value="1"/>
</dbReference>
<proteinExistence type="predicted"/>
<evidence type="ECO:0000313" key="10">
    <source>
        <dbReference type="EMBL" id="WBA08565.1"/>
    </source>
</evidence>
<dbReference type="PANTHER" id="PTHR33121">
    <property type="entry name" value="CYCLIC DI-GMP PHOSPHODIESTERASE PDEF"/>
    <property type="match status" value="1"/>
</dbReference>
<dbReference type="Pfam" id="PF02743">
    <property type="entry name" value="dCache_1"/>
    <property type="match status" value="1"/>
</dbReference>
<dbReference type="RefSeq" id="WP_269578986.1">
    <property type="nucleotide sequence ID" value="NZ_CP114588.1"/>
</dbReference>
<dbReference type="PANTHER" id="PTHR33121:SF70">
    <property type="entry name" value="SIGNALING PROTEIN YKOW"/>
    <property type="match status" value="1"/>
</dbReference>
<feature type="transmembrane region" description="Helical" evidence="6">
    <location>
        <begin position="12"/>
        <end position="32"/>
    </location>
</feature>
<dbReference type="InterPro" id="IPR043128">
    <property type="entry name" value="Rev_trsase/Diguanyl_cyclase"/>
</dbReference>
<evidence type="ECO:0000256" key="3">
    <source>
        <dbReference type="ARBA" id="ARBA00022692"/>
    </source>
</evidence>
<evidence type="ECO:0000256" key="6">
    <source>
        <dbReference type="SAM" id="Phobius"/>
    </source>
</evidence>
<dbReference type="InterPro" id="IPR001633">
    <property type="entry name" value="EAL_dom"/>
</dbReference>
<dbReference type="SMART" id="SM00267">
    <property type="entry name" value="GGDEF"/>
    <property type="match status" value="1"/>
</dbReference>
<dbReference type="PROSITE" id="PS50885">
    <property type="entry name" value="HAMP"/>
    <property type="match status" value="1"/>
</dbReference>
<organism evidence="10 11">
    <name type="scientific">Salinivibrio kushneri</name>
    <dbReference type="NCBI Taxonomy" id="1908198"/>
    <lineage>
        <taxon>Bacteria</taxon>
        <taxon>Pseudomonadati</taxon>
        <taxon>Pseudomonadota</taxon>
        <taxon>Gammaproteobacteria</taxon>
        <taxon>Vibrionales</taxon>
        <taxon>Vibrionaceae</taxon>
        <taxon>Salinivibrio</taxon>
    </lineage>
</organism>
<name>A0AA47LRA9_9GAMM</name>
<evidence type="ECO:0000256" key="4">
    <source>
        <dbReference type="ARBA" id="ARBA00022989"/>
    </source>
</evidence>